<evidence type="ECO:0000256" key="2">
    <source>
        <dbReference type="SAM" id="Phobius"/>
    </source>
</evidence>
<evidence type="ECO:0000256" key="1">
    <source>
        <dbReference type="SAM" id="Coils"/>
    </source>
</evidence>
<evidence type="ECO:0000313" key="3">
    <source>
        <dbReference type="EMBL" id="WGK69477.1"/>
    </source>
</evidence>
<keyword evidence="2" id="KW-0472">Membrane</keyword>
<protein>
    <submittedName>
        <fullName evidence="3">Uncharacterized protein</fullName>
    </submittedName>
</protein>
<dbReference type="RefSeq" id="WP_326927660.1">
    <property type="nucleotide sequence ID" value="NZ_CP123443.1"/>
</dbReference>
<accession>A0ABY8MHI9</accession>
<keyword evidence="2" id="KW-1133">Transmembrane helix</keyword>
<dbReference type="EMBL" id="CP123443">
    <property type="protein sequence ID" value="WGK69477.1"/>
    <property type="molecule type" value="Genomic_DNA"/>
</dbReference>
<organism evidence="3 4">
    <name type="scientific">Candidatus Haliotispira prima</name>
    <dbReference type="NCBI Taxonomy" id="3034016"/>
    <lineage>
        <taxon>Bacteria</taxon>
        <taxon>Pseudomonadati</taxon>
        <taxon>Spirochaetota</taxon>
        <taxon>Spirochaetia</taxon>
        <taxon>Spirochaetales</taxon>
        <taxon>Spirochaetaceae</taxon>
        <taxon>Candidatus Haliotispira</taxon>
    </lineage>
</organism>
<dbReference type="Proteomes" id="UP001228690">
    <property type="component" value="Chromosome"/>
</dbReference>
<sequence length="113" mass="12781">MTEEEFHLAELREKRKTQTIVLIIDAVIKIVWATVIAVFIFEGLPVLAGKETKFVVDISMAVSFAFGLGGVGYGWKQKRSKKKIEETNNRTMANQKQQIAELEKKLAGLEQEK</sequence>
<proteinExistence type="predicted"/>
<feature type="transmembrane region" description="Helical" evidence="2">
    <location>
        <begin position="20"/>
        <end position="41"/>
    </location>
</feature>
<keyword evidence="2" id="KW-0812">Transmembrane</keyword>
<reference evidence="3 4" key="1">
    <citation type="submission" date="2023-04" db="EMBL/GenBank/DDBJ databases">
        <title>Spirochaete genome identified in red abalone sample constitutes a novel genus.</title>
        <authorList>
            <person name="Sharma S.P."/>
            <person name="Purcell C.M."/>
            <person name="Hyde J.R."/>
            <person name="Severin A.J."/>
        </authorList>
    </citation>
    <scope>NUCLEOTIDE SEQUENCE [LARGE SCALE GENOMIC DNA]</scope>
    <source>
        <strain evidence="3 4">SP-2023</strain>
    </source>
</reference>
<feature type="transmembrane region" description="Helical" evidence="2">
    <location>
        <begin position="53"/>
        <end position="75"/>
    </location>
</feature>
<name>A0ABY8MHI9_9SPIO</name>
<evidence type="ECO:0000313" key="4">
    <source>
        <dbReference type="Proteomes" id="UP001228690"/>
    </source>
</evidence>
<keyword evidence="1" id="KW-0175">Coiled coil</keyword>
<feature type="coiled-coil region" evidence="1">
    <location>
        <begin position="85"/>
        <end position="112"/>
    </location>
</feature>
<keyword evidence="4" id="KW-1185">Reference proteome</keyword>
<gene>
    <name evidence="3" type="ORF">P0082_01055</name>
</gene>